<dbReference type="AlphaFoldDB" id="A0A5M6D5S9"/>
<name>A0A5M6D5S9_9BACT</name>
<dbReference type="Proteomes" id="UP000324479">
    <property type="component" value="Unassembled WGS sequence"/>
</dbReference>
<organism evidence="1 2">
    <name type="scientific">Roseiconus nitratireducens</name>
    <dbReference type="NCBI Taxonomy" id="2605748"/>
    <lineage>
        <taxon>Bacteria</taxon>
        <taxon>Pseudomonadati</taxon>
        <taxon>Planctomycetota</taxon>
        <taxon>Planctomycetia</taxon>
        <taxon>Pirellulales</taxon>
        <taxon>Pirellulaceae</taxon>
        <taxon>Roseiconus</taxon>
    </lineage>
</organism>
<comment type="caution">
    <text evidence="1">The sequence shown here is derived from an EMBL/GenBank/DDBJ whole genome shotgun (WGS) entry which is preliminary data.</text>
</comment>
<evidence type="ECO:0000313" key="1">
    <source>
        <dbReference type="EMBL" id="KAA5541930.1"/>
    </source>
</evidence>
<keyword evidence="2" id="KW-1185">Reference proteome</keyword>
<proteinExistence type="predicted"/>
<sequence length="115" mass="12481">MPFPDVQLDRGATLEEAFSQSLAAFEAAGVYAHKHELAEPLPGVGMVFSCHEDGKNCMFIVRVDPWDDASAQEVLALATALAKAPPFMRTSSYHFISAFPVPEELTERLAEIASA</sequence>
<dbReference type="RefSeq" id="WP_150077663.1">
    <property type="nucleotide sequence ID" value="NZ_VWOX01000009.1"/>
</dbReference>
<gene>
    <name evidence="1" type="ORF">FYK55_17190</name>
</gene>
<evidence type="ECO:0000313" key="2">
    <source>
        <dbReference type="Proteomes" id="UP000324479"/>
    </source>
</evidence>
<reference evidence="1 2" key="1">
    <citation type="submission" date="2019-08" db="EMBL/GenBank/DDBJ databases">
        <authorList>
            <person name="Dhanesh K."/>
            <person name="Kumar G."/>
            <person name="Sasikala C."/>
            <person name="Venkata Ramana C."/>
        </authorList>
    </citation>
    <scope>NUCLEOTIDE SEQUENCE [LARGE SCALE GENOMIC DNA]</scope>
    <source>
        <strain evidence="1 2">JC645</strain>
    </source>
</reference>
<protein>
    <submittedName>
        <fullName evidence="1">Uncharacterized protein</fullName>
    </submittedName>
</protein>
<accession>A0A5M6D5S9</accession>
<dbReference type="EMBL" id="VWOX01000009">
    <property type="protein sequence ID" value="KAA5541930.1"/>
    <property type="molecule type" value="Genomic_DNA"/>
</dbReference>